<dbReference type="GO" id="GO:0017057">
    <property type="term" value="F:6-phosphogluconolactonase activity"/>
    <property type="evidence" value="ECO:0007669"/>
    <property type="project" value="TreeGrafter"/>
</dbReference>
<gene>
    <name evidence="3" type="ORF">SAMN05192580_0842</name>
</gene>
<keyword evidence="2" id="KW-0313">Glucose metabolism</keyword>
<sequence>MAEGGCALLVGTYDRLGGSGVVPLTLTADDRLIVGEPMSQARNASWWVPAGDLILAVDEQDQGEIAAFATADWEPRFRRSSGGAAPCHLAFDPATRKLAVANYESGSVTLFRLDEAGRPTRLGMALLTGHGPHAERQAGPHAHWVGFADSGRRLHLVDLGADRILSFTVDPERGLGQPATAWHAPAGSGPRHLAFLPGTDLAVLASELASTLTMLRRTGPDGYEAVQTLTSLPPDAGESLIGAILTTEAGDRIHVSNRGHDSIATFALEGGQLRLLGHVPSGGAMPRHLLLLKERARLLAANEEGGGVTLFAVGPDGTLRSLPARADIAGPVFLDRA</sequence>
<dbReference type="RefSeq" id="WP_165611197.1">
    <property type="nucleotide sequence ID" value="NZ_FOZG01000001.1"/>
</dbReference>
<dbReference type="GO" id="GO:0016853">
    <property type="term" value="F:isomerase activity"/>
    <property type="evidence" value="ECO:0007669"/>
    <property type="project" value="UniProtKB-KW"/>
</dbReference>
<dbReference type="Gene3D" id="2.130.10.10">
    <property type="entry name" value="YVTN repeat-like/Quinoprotein amine dehydrogenase"/>
    <property type="match status" value="1"/>
</dbReference>
<dbReference type="InterPro" id="IPR019405">
    <property type="entry name" value="Lactonase_7-beta_prop"/>
</dbReference>
<reference evidence="3 4" key="1">
    <citation type="submission" date="2016-10" db="EMBL/GenBank/DDBJ databases">
        <authorList>
            <person name="de Groot N.N."/>
        </authorList>
    </citation>
    <scope>NUCLEOTIDE SEQUENCE [LARGE SCALE GENOMIC DNA]</scope>
    <source>
        <strain evidence="3 4">S5-249</strain>
    </source>
</reference>
<dbReference type="PANTHER" id="PTHR30344:SF1">
    <property type="entry name" value="6-PHOSPHOGLUCONOLACTONASE"/>
    <property type="match status" value="1"/>
</dbReference>
<keyword evidence="4" id="KW-1185">Reference proteome</keyword>
<dbReference type="Proteomes" id="UP000198824">
    <property type="component" value="Unassembled WGS sequence"/>
</dbReference>
<comment type="similarity">
    <text evidence="1">Belongs to the cycloisomerase 2 family.</text>
</comment>
<organism evidence="3 4">
    <name type="scientific">Sphingomonas jatrophae</name>
    <dbReference type="NCBI Taxonomy" id="1166337"/>
    <lineage>
        <taxon>Bacteria</taxon>
        <taxon>Pseudomonadati</taxon>
        <taxon>Pseudomonadota</taxon>
        <taxon>Alphaproteobacteria</taxon>
        <taxon>Sphingomonadales</taxon>
        <taxon>Sphingomonadaceae</taxon>
        <taxon>Sphingomonas</taxon>
    </lineage>
</organism>
<dbReference type="GO" id="GO:0006006">
    <property type="term" value="P:glucose metabolic process"/>
    <property type="evidence" value="ECO:0007669"/>
    <property type="project" value="UniProtKB-KW"/>
</dbReference>
<name>A0A1I6JTC2_9SPHN</name>
<proteinExistence type="inferred from homology"/>
<dbReference type="SUPFAM" id="SSF51004">
    <property type="entry name" value="C-terminal (heme d1) domain of cytochrome cd1-nitrite reductase"/>
    <property type="match status" value="1"/>
</dbReference>
<keyword evidence="3" id="KW-0413">Isomerase</keyword>
<dbReference type="InterPro" id="IPR015943">
    <property type="entry name" value="WD40/YVTN_repeat-like_dom_sf"/>
</dbReference>
<dbReference type="Pfam" id="PF10282">
    <property type="entry name" value="Lactonase"/>
    <property type="match status" value="1"/>
</dbReference>
<protein>
    <submittedName>
        <fullName evidence="3">6-phosphogluconolactonase, cycloisomerase 2 family</fullName>
    </submittedName>
</protein>
<dbReference type="InterPro" id="IPR050282">
    <property type="entry name" value="Cycloisomerase_2"/>
</dbReference>
<evidence type="ECO:0000256" key="2">
    <source>
        <dbReference type="ARBA" id="ARBA00022526"/>
    </source>
</evidence>
<accession>A0A1I6JTC2</accession>
<dbReference type="InterPro" id="IPR011048">
    <property type="entry name" value="Haem_d1_sf"/>
</dbReference>
<dbReference type="PANTHER" id="PTHR30344">
    <property type="entry name" value="6-PHOSPHOGLUCONOLACTONASE-RELATED"/>
    <property type="match status" value="1"/>
</dbReference>
<dbReference type="AlphaFoldDB" id="A0A1I6JTC2"/>
<evidence type="ECO:0000313" key="3">
    <source>
        <dbReference type="EMBL" id="SFR82255.1"/>
    </source>
</evidence>
<evidence type="ECO:0000256" key="1">
    <source>
        <dbReference type="ARBA" id="ARBA00005564"/>
    </source>
</evidence>
<evidence type="ECO:0000313" key="4">
    <source>
        <dbReference type="Proteomes" id="UP000198824"/>
    </source>
</evidence>
<dbReference type="EMBL" id="FOZG01000001">
    <property type="protein sequence ID" value="SFR82255.1"/>
    <property type="molecule type" value="Genomic_DNA"/>
</dbReference>
<keyword evidence="2" id="KW-0119">Carbohydrate metabolism</keyword>
<dbReference type="STRING" id="1166337.SAMN05192580_0842"/>